<keyword evidence="5" id="KW-0378">Hydrolase</keyword>
<feature type="domain" description="Glycoside hydrolase family 29 N-terminal" evidence="7">
    <location>
        <begin position="21"/>
        <end position="323"/>
    </location>
</feature>
<comment type="caution">
    <text evidence="8">The sequence shown here is derived from an EMBL/GenBank/DDBJ whole genome shotgun (WGS) entry which is preliminary data.</text>
</comment>
<dbReference type="PRINTS" id="PR00741">
    <property type="entry name" value="GLHYDRLASE29"/>
</dbReference>
<dbReference type="InterPro" id="IPR057739">
    <property type="entry name" value="Glyco_hydro_29_N"/>
</dbReference>
<dbReference type="PANTHER" id="PTHR10030">
    <property type="entry name" value="ALPHA-L-FUCOSIDASE"/>
    <property type="match status" value="1"/>
</dbReference>
<evidence type="ECO:0000256" key="5">
    <source>
        <dbReference type="ARBA" id="ARBA00022801"/>
    </source>
</evidence>
<evidence type="ECO:0000256" key="4">
    <source>
        <dbReference type="ARBA" id="ARBA00022729"/>
    </source>
</evidence>
<dbReference type="EMBL" id="BMLW01000004">
    <property type="protein sequence ID" value="GGP10274.1"/>
    <property type="molecule type" value="Genomic_DNA"/>
</dbReference>
<dbReference type="Gene3D" id="3.20.20.80">
    <property type="entry name" value="Glycosidases"/>
    <property type="match status" value="1"/>
</dbReference>
<evidence type="ECO:0000256" key="1">
    <source>
        <dbReference type="ARBA" id="ARBA00004071"/>
    </source>
</evidence>
<comment type="function">
    <text evidence="1">Alpha-L-fucosidase is responsible for hydrolyzing the alpha-1,6-linked fucose joined to the reducing-end N-acetylglucosamine of the carbohydrate moieties of glycoproteins.</text>
</comment>
<dbReference type="InterPro" id="IPR017853">
    <property type="entry name" value="GH"/>
</dbReference>
<dbReference type="InterPro" id="IPR016286">
    <property type="entry name" value="FUC_metazoa-typ"/>
</dbReference>
<dbReference type="PANTHER" id="PTHR10030:SF37">
    <property type="entry name" value="ALPHA-L-FUCOSIDASE-RELATED"/>
    <property type="match status" value="1"/>
</dbReference>
<name>A0ABQ2NTG0_9BACI</name>
<protein>
    <recommendedName>
        <fullName evidence="3">alpha-L-fucosidase</fullName>
        <ecNumber evidence="3">3.2.1.51</ecNumber>
    </recommendedName>
</protein>
<organism evidence="8 9">
    <name type="scientific">Oceanobacillus neutriphilus</name>
    <dbReference type="NCBI Taxonomy" id="531815"/>
    <lineage>
        <taxon>Bacteria</taxon>
        <taxon>Bacillati</taxon>
        <taxon>Bacillota</taxon>
        <taxon>Bacilli</taxon>
        <taxon>Bacillales</taxon>
        <taxon>Bacillaceae</taxon>
        <taxon>Oceanobacillus</taxon>
    </lineage>
</organism>
<gene>
    <name evidence="8" type="ORF">GCM10011346_17720</name>
</gene>
<dbReference type="InterPro" id="IPR000933">
    <property type="entry name" value="Glyco_hydro_29"/>
</dbReference>
<sequence>MQINNQGLQGIPGEIILDSPEPVKSWRELRYGMFIHLGLYSYLGGVWQGEKIQKGYSEQVQMWADIPFDEYKKVASHFTLEYFDAEAICRLAKNSGMNYIVVTSKHHDGFCMFKTKTTDYNVVDSTPFGKDVLQLLSEECAKQGLKFGVYFSLVDWHQGHDFDFDNNNTIPESMEPLIEQQLTELMRHYGPIAEVWFDMSSPTKRQSIKFKKIVRKYQPGAAINGRIWNNEGDFRTLNDNQVPSDRLDGAWQTPASIYNATWGYRSWQKRDNFDLKVYQLLKGLIAARARGGNYLLNVGPQADGSLVGFEEEVLQAIGEEIKRHPEAILKANPTKFYKQEWGEITSLGQDLFLHITNPPEDNKITLSGLVSRIDEVVEDQTNQKLVWSKENLDLKVILPDQLKRKNLIIIKVKLTEPFYLIPGNTVSIGEDDVWKISEEAMEYGYNYADQGNYTSLTKTNIRQSFYLSNDSAGEVSIRIFGNSRPDYIYSVKVGSEKITMEGKDLLQSEIGPFNICLTETIIPIHITLANPDYFNREMELEVESIHVSLK</sequence>
<evidence type="ECO:0000313" key="9">
    <source>
        <dbReference type="Proteomes" id="UP000641206"/>
    </source>
</evidence>
<dbReference type="EC" id="3.2.1.51" evidence="3"/>
<keyword evidence="6" id="KW-0326">Glycosidase</keyword>
<evidence type="ECO:0000256" key="6">
    <source>
        <dbReference type="ARBA" id="ARBA00023295"/>
    </source>
</evidence>
<dbReference type="SMART" id="SM00812">
    <property type="entry name" value="Alpha_L_fucos"/>
    <property type="match status" value="1"/>
</dbReference>
<keyword evidence="4" id="KW-0732">Signal</keyword>
<proteinExistence type="inferred from homology"/>
<comment type="similarity">
    <text evidence="2">Belongs to the glycosyl hydrolase 29 family.</text>
</comment>
<evidence type="ECO:0000256" key="3">
    <source>
        <dbReference type="ARBA" id="ARBA00012662"/>
    </source>
</evidence>
<evidence type="ECO:0000313" key="8">
    <source>
        <dbReference type="EMBL" id="GGP10274.1"/>
    </source>
</evidence>
<keyword evidence="9" id="KW-1185">Reference proteome</keyword>
<evidence type="ECO:0000256" key="2">
    <source>
        <dbReference type="ARBA" id="ARBA00007951"/>
    </source>
</evidence>
<accession>A0ABQ2NTG0</accession>
<dbReference type="SUPFAM" id="SSF51445">
    <property type="entry name" value="(Trans)glycosidases"/>
    <property type="match status" value="1"/>
</dbReference>
<dbReference type="Proteomes" id="UP000641206">
    <property type="component" value="Unassembled WGS sequence"/>
</dbReference>
<dbReference type="Pfam" id="PF01120">
    <property type="entry name" value="Alpha_L_fucos"/>
    <property type="match status" value="1"/>
</dbReference>
<evidence type="ECO:0000259" key="7">
    <source>
        <dbReference type="Pfam" id="PF01120"/>
    </source>
</evidence>
<reference evidence="9" key="1">
    <citation type="journal article" date="2019" name="Int. J. Syst. Evol. Microbiol.">
        <title>The Global Catalogue of Microorganisms (GCM) 10K type strain sequencing project: providing services to taxonomists for standard genome sequencing and annotation.</title>
        <authorList>
            <consortium name="The Broad Institute Genomics Platform"/>
            <consortium name="The Broad Institute Genome Sequencing Center for Infectious Disease"/>
            <person name="Wu L."/>
            <person name="Ma J."/>
        </authorList>
    </citation>
    <scope>NUCLEOTIDE SEQUENCE [LARGE SCALE GENOMIC DNA]</scope>
    <source>
        <strain evidence="9">CGMCC 1.7693</strain>
    </source>
</reference>
<dbReference type="RefSeq" id="WP_188734082.1">
    <property type="nucleotide sequence ID" value="NZ_BMLW01000004.1"/>
</dbReference>